<dbReference type="InterPro" id="IPR009081">
    <property type="entry name" value="PP-bd_ACP"/>
</dbReference>
<evidence type="ECO:0000259" key="5">
    <source>
        <dbReference type="PROSITE" id="PS52004"/>
    </source>
</evidence>
<dbReference type="InterPro" id="IPR016039">
    <property type="entry name" value="Thiolase-like"/>
</dbReference>
<evidence type="ECO:0000259" key="4">
    <source>
        <dbReference type="PROSITE" id="PS50075"/>
    </source>
</evidence>
<evidence type="ECO:0000256" key="2">
    <source>
        <dbReference type="ARBA" id="ARBA00022553"/>
    </source>
</evidence>
<dbReference type="Pfam" id="PF00109">
    <property type="entry name" value="ketoacyl-synt"/>
    <property type="match status" value="1"/>
</dbReference>
<dbReference type="Pfam" id="PF00550">
    <property type="entry name" value="PP-binding"/>
    <property type="match status" value="1"/>
</dbReference>
<dbReference type="EMBL" id="CAJNJA010042813">
    <property type="protein sequence ID" value="CAE7787531.1"/>
    <property type="molecule type" value="Genomic_DNA"/>
</dbReference>
<feature type="non-terminal residue" evidence="6">
    <location>
        <position position="1"/>
    </location>
</feature>
<dbReference type="OrthoDB" id="345840at2759"/>
<dbReference type="SMART" id="SM00825">
    <property type="entry name" value="PKS_KS"/>
    <property type="match status" value="1"/>
</dbReference>
<dbReference type="Gene3D" id="3.40.47.10">
    <property type="match status" value="2"/>
</dbReference>
<dbReference type="PROSITE" id="PS52004">
    <property type="entry name" value="KS3_2"/>
    <property type="match status" value="1"/>
</dbReference>
<dbReference type="PROSITE" id="PS50075">
    <property type="entry name" value="CARRIER"/>
    <property type="match status" value="1"/>
</dbReference>
<dbReference type="SMART" id="SM00823">
    <property type="entry name" value="PKS_PP"/>
    <property type="match status" value="1"/>
</dbReference>
<dbReference type="Proteomes" id="UP000601435">
    <property type="component" value="Unassembled WGS sequence"/>
</dbReference>
<feature type="domain" description="Carrier" evidence="4">
    <location>
        <begin position="1"/>
        <end position="62"/>
    </location>
</feature>
<dbReference type="GO" id="GO:0031177">
    <property type="term" value="F:phosphopantetheine binding"/>
    <property type="evidence" value="ECO:0007669"/>
    <property type="project" value="InterPro"/>
</dbReference>
<evidence type="ECO:0000313" key="6">
    <source>
        <dbReference type="EMBL" id="CAE7787531.1"/>
    </source>
</evidence>
<name>A0A812YPE1_9DINO</name>
<reference evidence="6" key="1">
    <citation type="submission" date="2021-02" db="EMBL/GenBank/DDBJ databases">
        <authorList>
            <person name="Dougan E. K."/>
            <person name="Rhodes N."/>
            <person name="Thang M."/>
            <person name="Chan C."/>
        </authorList>
    </citation>
    <scope>NUCLEOTIDE SEQUENCE</scope>
</reference>
<dbReference type="Gene3D" id="1.10.1200.10">
    <property type="entry name" value="ACP-like"/>
    <property type="match status" value="1"/>
</dbReference>
<dbReference type="Pfam" id="PF02801">
    <property type="entry name" value="Ketoacyl-synt_C"/>
    <property type="match status" value="1"/>
</dbReference>
<dbReference type="InterPro" id="IPR050091">
    <property type="entry name" value="PKS_NRPS_Biosynth_Enz"/>
</dbReference>
<dbReference type="InterPro" id="IPR042104">
    <property type="entry name" value="PKS_dehydratase_sf"/>
</dbReference>
<dbReference type="SUPFAM" id="SSF47336">
    <property type="entry name" value="ACP-like"/>
    <property type="match status" value="1"/>
</dbReference>
<dbReference type="AlphaFoldDB" id="A0A812YPE1"/>
<dbReference type="SUPFAM" id="SSF53901">
    <property type="entry name" value="Thiolase-like"/>
    <property type="match status" value="2"/>
</dbReference>
<proteinExistence type="predicted"/>
<feature type="domain" description="Ketosynthase family 3 (KS3)" evidence="5">
    <location>
        <begin position="82"/>
        <end position="394"/>
    </location>
</feature>
<keyword evidence="2" id="KW-0597">Phosphoprotein</keyword>
<organism evidence="6 7">
    <name type="scientific">Symbiodinium necroappetens</name>
    <dbReference type="NCBI Taxonomy" id="1628268"/>
    <lineage>
        <taxon>Eukaryota</taxon>
        <taxon>Sar</taxon>
        <taxon>Alveolata</taxon>
        <taxon>Dinophyceae</taxon>
        <taxon>Suessiales</taxon>
        <taxon>Symbiodiniaceae</taxon>
        <taxon>Symbiodinium</taxon>
    </lineage>
</organism>
<dbReference type="GO" id="GO:0006633">
    <property type="term" value="P:fatty acid biosynthetic process"/>
    <property type="evidence" value="ECO:0007669"/>
    <property type="project" value="TreeGrafter"/>
</dbReference>
<dbReference type="InterPro" id="IPR020806">
    <property type="entry name" value="PKS_PP-bd"/>
</dbReference>
<protein>
    <submittedName>
        <fullName evidence="6">PpsC protein</fullName>
    </submittedName>
</protein>
<dbReference type="InterPro" id="IPR014031">
    <property type="entry name" value="Ketoacyl_synth_C"/>
</dbReference>
<dbReference type="Gene3D" id="3.10.129.110">
    <property type="entry name" value="Polyketide synthase dehydratase"/>
    <property type="match status" value="1"/>
</dbReference>
<dbReference type="GO" id="GO:0004312">
    <property type="term" value="F:fatty acid synthase activity"/>
    <property type="evidence" value="ECO:0007669"/>
    <property type="project" value="TreeGrafter"/>
</dbReference>
<gene>
    <name evidence="6" type="primary">ppsC</name>
    <name evidence="6" type="ORF">SNEC2469_LOCUS23113</name>
</gene>
<dbReference type="InterPro" id="IPR036736">
    <property type="entry name" value="ACP-like_sf"/>
</dbReference>
<dbReference type="PANTHER" id="PTHR43775">
    <property type="entry name" value="FATTY ACID SYNTHASE"/>
    <property type="match status" value="1"/>
</dbReference>
<sequence length="568" mass="61015">EVLGADLDDFSVPLMDMGLDSLAAVEFRNRIQCCFEGVRLSSTVMFDYPTVAGLTDFILSQFAPDDDVADVDVKGRGDTILREPLALMGIAGRCPGMAAGNDISDFWAFLCSGRDPISRVPIERFDVDEFYDEDRSAPGRVYVRQGGFINDVDLFDAAFFGIAKPEVLACVAGTNLQLRQGISSWIGFCKMGALSGDGRCKTFDESADGFGRSEGSGSFILSPKSEGTLAHVMGSCVNQDGRSATITAPSGPAQQRALNNSLRDSELTPLQVSLIECHGTGTALGDPIEIGALENVYGRDRLESAQLILAAVKSVTAHPEGAAGIVGLAKLVKMMQHGQVPANLHLHQLNPNIDLSSFECKMPDCLLDWSPAPRLSGISSFAFSGTNCHMNMQEATPGEMNALLSAAEARAPLIWSRSMMSRQDPVAFNPSSFSWARTKHPLVMAPRQGSEPGIVVFAAPIQGKVLKLLSHHRVHGEIVVAGLLALQLPQQSSSTCSLMAIAQQEQRTVDHACATLTVGATYVEMVIAACASGQPGRDKKGFVLEDFLFLKPMILRLGDDDKARKIYQ</sequence>
<evidence type="ECO:0000256" key="1">
    <source>
        <dbReference type="ARBA" id="ARBA00022450"/>
    </source>
</evidence>
<dbReference type="InterPro" id="IPR014030">
    <property type="entry name" value="Ketoacyl_synth_N"/>
</dbReference>
<keyword evidence="3" id="KW-0808">Transferase</keyword>
<keyword evidence="1" id="KW-0596">Phosphopantetheine</keyword>
<evidence type="ECO:0000313" key="7">
    <source>
        <dbReference type="Proteomes" id="UP000601435"/>
    </source>
</evidence>
<comment type="caution">
    <text evidence="6">The sequence shown here is derived from an EMBL/GenBank/DDBJ whole genome shotgun (WGS) entry which is preliminary data.</text>
</comment>
<dbReference type="CDD" id="cd00833">
    <property type="entry name" value="PKS"/>
    <property type="match status" value="1"/>
</dbReference>
<evidence type="ECO:0000256" key="3">
    <source>
        <dbReference type="ARBA" id="ARBA00022679"/>
    </source>
</evidence>
<dbReference type="PANTHER" id="PTHR43775:SF37">
    <property type="entry name" value="SI:DKEY-61P9.11"/>
    <property type="match status" value="1"/>
</dbReference>
<dbReference type="InterPro" id="IPR020841">
    <property type="entry name" value="PKS_Beta-ketoAc_synthase_dom"/>
</dbReference>
<accession>A0A812YPE1</accession>
<keyword evidence="7" id="KW-1185">Reference proteome</keyword>